<dbReference type="GO" id="GO:0004674">
    <property type="term" value="F:protein serine/threonine kinase activity"/>
    <property type="evidence" value="ECO:0007669"/>
    <property type="project" value="TreeGrafter"/>
</dbReference>
<dbReference type="SUPFAM" id="SSF56112">
    <property type="entry name" value="Protein kinase-like (PK-like)"/>
    <property type="match status" value="1"/>
</dbReference>
<gene>
    <name evidence="6" type="ORF">WJX74_010316</name>
</gene>
<dbReference type="InterPro" id="IPR000719">
    <property type="entry name" value="Prot_kinase_dom"/>
</dbReference>
<feature type="region of interest" description="Disordered" evidence="3">
    <location>
        <begin position="326"/>
        <end position="365"/>
    </location>
</feature>
<feature type="signal peptide" evidence="4">
    <location>
        <begin position="1"/>
        <end position="21"/>
    </location>
</feature>
<evidence type="ECO:0000313" key="7">
    <source>
        <dbReference type="Proteomes" id="UP001438707"/>
    </source>
</evidence>
<feature type="domain" description="Protein kinase" evidence="5">
    <location>
        <begin position="491"/>
        <end position="730"/>
    </location>
</feature>
<feature type="compositionally biased region" description="Low complexity" evidence="3">
    <location>
        <begin position="742"/>
        <end position="756"/>
    </location>
</feature>
<evidence type="ECO:0000256" key="4">
    <source>
        <dbReference type="SAM" id="SignalP"/>
    </source>
</evidence>
<dbReference type="AlphaFoldDB" id="A0AAW1QWE0"/>
<feature type="compositionally biased region" description="Polar residues" evidence="3">
    <location>
        <begin position="221"/>
        <end position="231"/>
    </location>
</feature>
<comment type="caution">
    <text evidence="6">The sequence shown here is derived from an EMBL/GenBank/DDBJ whole genome shotgun (WGS) entry which is preliminary data.</text>
</comment>
<evidence type="ECO:0000256" key="3">
    <source>
        <dbReference type="SAM" id="MobiDB-lite"/>
    </source>
</evidence>
<sequence length="845" mass="91682">MQLMQLAHLLVLTLLLRLADGRDQDGRSRQYRTYHGQQDCETPHGLRQVLCSRDDTSIMCRFFDAQSEGAAFQLPSLGSGVTIFVMVDAAVSRVKYMSRSSPLAQAIRALSANEISDSKRISMRMYLQLEEPLDREELVHRQQVPTALSRALRGAEEFSLTFTQTGDGQVEITSLSRMSRARILDSFEICDSWIHTVDGLILPAKDNDLNNIPDFKLPQEPATSPTETSQDDQQSLIIASGLIGGIAVILGTLCFQWSWAKVWQTGILPGSDRAKSGGRISSANPSAVLLGNSQEGSGRTPGGSDESEFNLQDSVDRAVASAMEKWTGGSTGWGNNAPSTLGSPRAKRSLEAAEGQAVKSSLSSSLTQGLVSLGESGDGLLPIDAHPPPPSKSFSSAEEGPSVPVRRLIPGEDPYISGSQHGTASKASSASGPVSARLIQELVEAEQMSERSEVSDSEEVTWETVQGVFDRVHDRSWQLLGDDLTVCLRPDGTDWVLGAIGYGRVYKGILHGSTPVAIKFITRQTHKEKLRFVSEIHILKNLRHVNITQFMGAHVSQEHIILASEFMARGDLWTALSKDSKRQFGWYNRGRQIALDIVRGLVFMHSKSMVHLDIKTSNVLLSRDGTAKLADVGLARILTRAETNVSAEGTFEWAAPEILMGQSCSEKADIYSIGVVLWEIATGEQPRMRSLRPLRSPEDVPQDIAEIVTACRALNPADRPSARELFHQLTTSAGSKASPAFRTLSTKSSSTDTTSRTLRDRTGDGGEALCQPSVSKGRRMPVSTPDGRTPRSDPALDSHSSKTSPPGTSKPAEAPVTSQAQAQGVHVTNPTRDDSCFTLEEGHHG</sequence>
<keyword evidence="4" id="KW-0732">Signal</keyword>
<dbReference type="PROSITE" id="PS00108">
    <property type="entry name" value="PROTEIN_KINASE_ST"/>
    <property type="match status" value="1"/>
</dbReference>
<reference evidence="6 7" key="1">
    <citation type="journal article" date="2024" name="Nat. Commun.">
        <title>Phylogenomics reveals the evolutionary origins of lichenization in chlorophyte algae.</title>
        <authorList>
            <person name="Puginier C."/>
            <person name="Libourel C."/>
            <person name="Otte J."/>
            <person name="Skaloud P."/>
            <person name="Haon M."/>
            <person name="Grisel S."/>
            <person name="Petersen M."/>
            <person name="Berrin J.G."/>
            <person name="Delaux P.M."/>
            <person name="Dal Grande F."/>
            <person name="Keller J."/>
        </authorList>
    </citation>
    <scope>NUCLEOTIDE SEQUENCE [LARGE SCALE GENOMIC DNA]</scope>
    <source>
        <strain evidence="6 7">SAG 2145</strain>
    </source>
</reference>
<dbReference type="Proteomes" id="UP001438707">
    <property type="component" value="Unassembled WGS sequence"/>
</dbReference>
<protein>
    <recommendedName>
        <fullName evidence="5">Protein kinase domain-containing protein</fullName>
    </recommendedName>
</protein>
<dbReference type="PANTHER" id="PTHR44329">
    <property type="entry name" value="SERINE/THREONINE-PROTEIN KINASE TNNI3K-RELATED"/>
    <property type="match status" value="1"/>
</dbReference>
<feature type="compositionally biased region" description="Polar residues" evidence="3">
    <location>
        <begin position="417"/>
        <end position="432"/>
    </location>
</feature>
<dbReference type="Pfam" id="PF00069">
    <property type="entry name" value="Pkinase"/>
    <property type="match status" value="1"/>
</dbReference>
<evidence type="ECO:0000256" key="2">
    <source>
        <dbReference type="ARBA" id="ARBA00022840"/>
    </source>
</evidence>
<dbReference type="PROSITE" id="PS50011">
    <property type="entry name" value="PROTEIN_KINASE_DOM"/>
    <property type="match status" value="1"/>
</dbReference>
<feature type="region of interest" description="Disordered" evidence="3">
    <location>
        <begin position="377"/>
        <end position="433"/>
    </location>
</feature>
<feature type="compositionally biased region" description="Low complexity" evidence="3">
    <location>
        <begin position="801"/>
        <end position="811"/>
    </location>
</feature>
<dbReference type="InterPro" id="IPR008271">
    <property type="entry name" value="Ser/Thr_kinase_AS"/>
</dbReference>
<organism evidence="6 7">
    <name type="scientific">Apatococcus lobatus</name>
    <dbReference type="NCBI Taxonomy" id="904363"/>
    <lineage>
        <taxon>Eukaryota</taxon>
        <taxon>Viridiplantae</taxon>
        <taxon>Chlorophyta</taxon>
        <taxon>core chlorophytes</taxon>
        <taxon>Trebouxiophyceae</taxon>
        <taxon>Chlorellales</taxon>
        <taxon>Chlorellaceae</taxon>
        <taxon>Apatococcus</taxon>
    </lineage>
</organism>
<name>A0AAW1QWE0_9CHLO</name>
<feature type="chain" id="PRO_5043844818" description="Protein kinase domain-containing protein" evidence="4">
    <location>
        <begin position="22"/>
        <end position="845"/>
    </location>
</feature>
<feature type="compositionally biased region" description="Basic and acidic residues" evidence="3">
    <location>
        <begin position="831"/>
        <end position="845"/>
    </location>
</feature>
<feature type="region of interest" description="Disordered" evidence="3">
    <location>
        <begin position="212"/>
        <end position="231"/>
    </location>
</feature>
<feature type="compositionally biased region" description="Basic and acidic residues" evidence="3">
    <location>
        <begin position="788"/>
        <end position="800"/>
    </location>
</feature>
<keyword evidence="1" id="KW-0547">Nucleotide-binding</keyword>
<dbReference type="InterPro" id="IPR011009">
    <property type="entry name" value="Kinase-like_dom_sf"/>
</dbReference>
<dbReference type="PANTHER" id="PTHR44329:SF298">
    <property type="entry name" value="MIXED LINEAGE KINASE DOMAIN-LIKE PROTEIN"/>
    <property type="match status" value="1"/>
</dbReference>
<evidence type="ECO:0000313" key="6">
    <source>
        <dbReference type="EMBL" id="KAK9825817.1"/>
    </source>
</evidence>
<feature type="compositionally biased region" description="Polar residues" evidence="3">
    <location>
        <begin position="816"/>
        <end position="830"/>
    </location>
</feature>
<evidence type="ECO:0000256" key="1">
    <source>
        <dbReference type="ARBA" id="ARBA00022741"/>
    </source>
</evidence>
<feature type="compositionally biased region" description="Polar residues" evidence="3">
    <location>
        <begin position="333"/>
        <end position="342"/>
    </location>
</feature>
<feature type="region of interest" description="Disordered" evidence="3">
    <location>
        <begin position="272"/>
        <end position="309"/>
    </location>
</feature>
<dbReference type="SMART" id="SM00220">
    <property type="entry name" value="S_TKc"/>
    <property type="match status" value="1"/>
</dbReference>
<feature type="compositionally biased region" description="Polar residues" evidence="3">
    <location>
        <begin position="279"/>
        <end position="297"/>
    </location>
</feature>
<keyword evidence="2" id="KW-0067">ATP-binding</keyword>
<accession>A0AAW1QWE0</accession>
<proteinExistence type="predicted"/>
<dbReference type="InterPro" id="IPR051681">
    <property type="entry name" value="Ser/Thr_Kinases-Pseudokinases"/>
</dbReference>
<dbReference type="Gene3D" id="1.10.510.10">
    <property type="entry name" value="Transferase(Phosphotransferase) domain 1"/>
    <property type="match status" value="1"/>
</dbReference>
<dbReference type="EMBL" id="JALJOS010000023">
    <property type="protein sequence ID" value="KAK9825817.1"/>
    <property type="molecule type" value="Genomic_DNA"/>
</dbReference>
<evidence type="ECO:0000259" key="5">
    <source>
        <dbReference type="PROSITE" id="PS50011"/>
    </source>
</evidence>
<feature type="region of interest" description="Disordered" evidence="3">
    <location>
        <begin position="731"/>
        <end position="845"/>
    </location>
</feature>
<keyword evidence="7" id="KW-1185">Reference proteome</keyword>
<dbReference type="GO" id="GO:0005524">
    <property type="term" value="F:ATP binding"/>
    <property type="evidence" value="ECO:0007669"/>
    <property type="project" value="UniProtKB-KW"/>
</dbReference>